<keyword evidence="9 16" id="KW-0326">Glycosidase</keyword>
<evidence type="ECO:0000256" key="9">
    <source>
        <dbReference type="ARBA" id="ARBA00023295"/>
    </source>
</evidence>
<evidence type="ECO:0000256" key="2">
    <source>
        <dbReference type="ARBA" id="ARBA00004613"/>
    </source>
</evidence>
<dbReference type="PANTHER" id="PTHR31297">
    <property type="entry name" value="GLUCAN ENDO-1,6-BETA-GLUCOSIDASE B"/>
    <property type="match status" value="1"/>
</dbReference>
<proteinExistence type="inferred from homology"/>
<dbReference type="GO" id="GO:0071555">
    <property type="term" value="P:cell wall organization"/>
    <property type="evidence" value="ECO:0007669"/>
    <property type="project" value="UniProtKB-KW"/>
</dbReference>
<evidence type="ECO:0000256" key="3">
    <source>
        <dbReference type="ARBA" id="ARBA00005641"/>
    </source>
</evidence>
<evidence type="ECO:0000259" key="17">
    <source>
        <dbReference type="Pfam" id="PF00150"/>
    </source>
</evidence>
<accession>A0A8G1RWL0</accession>
<protein>
    <recommendedName>
        <fullName evidence="13">glucan 1,3-beta-glucosidase</fullName>
        <ecNumber evidence="13">3.2.1.58</ecNumber>
    </recommendedName>
    <alternativeName>
        <fullName evidence="15">Exo-1,3-beta-glucanase 1</fullName>
    </alternativeName>
    <alternativeName>
        <fullName evidence="14">Exo-1,3-beta-glucanase A</fullName>
    </alternativeName>
</protein>
<evidence type="ECO:0000256" key="4">
    <source>
        <dbReference type="ARBA" id="ARBA00011245"/>
    </source>
</evidence>
<gene>
    <name evidence="18" type="ORF">BO72DRAFT_524340</name>
</gene>
<dbReference type="Proteomes" id="UP000249789">
    <property type="component" value="Unassembled WGS sequence"/>
</dbReference>
<dbReference type="InterPro" id="IPR050386">
    <property type="entry name" value="Glycosyl_hydrolase_5"/>
</dbReference>
<keyword evidence="10" id="KW-0961">Cell wall biogenesis/degradation</keyword>
<evidence type="ECO:0000256" key="13">
    <source>
        <dbReference type="ARBA" id="ARBA00038929"/>
    </source>
</evidence>
<keyword evidence="8" id="KW-0464">Manganese</keyword>
<reference evidence="18 19" key="1">
    <citation type="submission" date="2018-02" db="EMBL/GenBank/DDBJ databases">
        <title>The genomes of Aspergillus section Nigri reveals drivers in fungal speciation.</title>
        <authorList>
            <consortium name="DOE Joint Genome Institute"/>
            <person name="Vesth T.C."/>
            <person name="Nybo J."/>
            <person name="Theobald S."/>
            <person name="Brandl J."/>
            <person name="Frisvad J.C."/>
            <person name="Nielsen K.F."/>
            <person name="Lyhne E.K."/>
            <person name="Kogle M.E."/>
            <person name="Kuo A."/>
            <person name="Riley R."/>
            <person name="Clum A."/>
            <person name="Nolan M."/>
            <person name="Lipzen A."/>
            <person name="Salamov A."/>
            <person name="Henrissat B."/>
            <person name="Wiebenga A."/>
            <person name="De vries R.P."/>
            <person name="Grigoriev I.V."/>
            <person name="Mortensen U.H."/>
            <person name="Andersen M.R."/>
            <person name="Baker S.E."/>
        </authorList>
    </citation>
    <scope>NUCLEOTIDE SEQUENCE [LARGE SCALE GENOMIC DNA]</scope>
    <source>
        <strain evidence="18 19">CBS 313.89</strain>
    </source>
</reference>
<evidence type="ECO:0000256" key="1">
    <source>
        <dbReference type="ARBA" id="ARBA00001936"/>
    </source>
</evidence>
<evidence type="ECO:0000256" key="10">
    <source>
        <dbReference type="ARBA" id="ARBA00023316"/>
    </source>
</evidence>
<keyword evidence="6" id="KW-0732">Signal</keyword>
<organism evidence="18 19">
    <name type="scientific">Aspergillus fijiensis CBS 313.89</name>
    <dbReference type="NCBI Taxonomy" id="1448319"/>
    <lineage>
        <taxon>Eukaryota</taxon>
        <taxon>Fungi</taxon>
        <taxon>Dikarya</taxon>
        <taxon>Ascomycota</taxon>
        <taxon>Pezizomycotina</taxon>
        <taxon>Eurotiomycetes</taxon>
        <taxon>Eurotiomycetidae</taxon>
        <taxon>Eurotiales</taxon>
        <taxon>Aspergillaceae</taxon>
        <taxon>Aspergillus</taxon>
    </lineage>
</organism>
<evidence type="ECO:0000256" key="7">
    <source>
        <dbReference type="ARBA" id="ARBA00022801"/>
    </source>
</evidence>
<dbReference type="Pfam" id="PF00150">
    <property type="entry name" value="Cellulase"/>
    <property type="match status" value="1"/>
</dbReference>
<comment type="similarity">
    <text evidence="3 16">Belongs to the glycosyl hydrolase 5 (cellulase A) family.</text>
</comment>
<dbReference type="VEuPathDB" id="FungiDB:BO72DRAFT_524340"/>
<comment type="catalytic activity">
    <reaction evidence="11">
        <text>Successive hydrolysis of beta-D-glucose units from the non-reducing ends of (1-&gt;3)-beta-D-glucans, releasing alpha-glucose.</text>
        <dbReference type="EC" id="3.2.1.58"/>
    </reaction>
</comment>
<feature type="domain" description="Glycoside hydrolase family 5" evidence="17">
    <location>
        <begin position="119"/>
        <end position="384"/>
    </location>
</feature>
<dbReference type="EMBL" id="KZ824625">
    <property type="protein sequence ID" value="RAK81382.1"/>
    <property type="molecule type" value="Genomic_DNA"/>
</dbReference>
<evidence type="ECO:0000256" key="15">
    <source>
        <dbReference type="ARBA" id="ARBA00041265"/>
    </source>
</evidence>
<dbReference type="InterPro" id="IPR017853">
    <property type="entry name" value="GH"/>
</dbReference>
<evidence type="ECO:0000256" key="16">
    <source>
        <dbReference type="RuleBase" id="RU361153"/>
    </source>
</evidence>
<evidence type="ECO:0000256" key="14">
    <source>
        <dbReference type="ARBA" id="ARBA00041261"/>
    </source>
</evidence>
<evidence type="ECO:0000256" key="6">
    <source>
        <dbReference type="ARBA" id="ARBA00022729"/>
    </source>
</evidence>
<evidence type="ECO:0000313" key="19">
    <source>
        <dbReference type="Proteomes" id="UP000249789"/>
    </source>
</evidence>
<evidence type="ECO:0000256" key="11">
    <source>
        <dbReference type="ARBA" id="ARBA00036824"/>
    </source>
</evidence>
<dbReference type="PANTHER" id="PTHR31297:SF1">
    <property type="entry name" value="GLUCAN 1,3-BETA-GLUCOSIDASE I_II-RELATED"/>
    <property type="match status" value="1"/>
</dbReference>
<name>A0A8G1RWL0_9EURO</name>
<evidence type="ECO:0000313" key="18">
    <source>
        <dbReference type="EMBL" id="RAK81382.1"/>
    </source>
</evidence>
<evidence type="ECO:0000256" key="8">
    <source>
        <dbReference type="ARBA" id="ARBA00023211"/>
    </source>
</evidence>
<keyword evidence="5" id="KW-0964">Secreted</keyword>
<keyword evidence="7 16" id="KW-0378">Hydrolase</keyword>
<comment type="cofactor">
    <cofactor evidence="1">
        <name>Mn(2+)</name>
        <dbReference type="ChEBI" id="CHEBI:29035"/>
    </cofactor>
</comment>
<dbReference type="SUPFAM" id="SSF51445">
    <property type="entry name" value="(Trans)glycosidases"/>
    <property type="match status" value="1"/>
</dbReference>
<dbReference type="GO" id="GO:0005576">
    <property type="term" value="C:extracellular region"/>
    <property type="evidence" value="ECO:0007669"/>
    <property type="project" value="UniProtKB-SubCell"/>
</dbReference>
<evidence type="ECO:0000256" key="5">
    <source>
        <dbReference type="ARBA" id="ARBA00022525"/>
    </source>
</evidence>
<dbReference type="RefSeq" id="XP_040805392.1">
    <property type="nucleotide sequence ID" value="XM_040949863.1"/>
</dbReference>
<dbReference type="GO" id="GO:0009986">
    <property type="term" value="C:cell surface"/>
    <property type="evidence" value="ECO:0007669"/>
    <property type="project" value="TreeGrafter"/>
</dbReference>
<evidence type="ECO:0000256" key="12">
    <source>
        <dbReference type="ARBA" id="ARBA00037254"/>
    </source>
</evidence>
<comment type="subunit">
    <text evidence="4">Monomer.</text>
</comment>
<dbReference type="GeneID" id="63867198"/>
<dbReference type="OrthoDB" id="1887033at2759"/>
<dbReference type="AlphaFoldDB" id="A0A8G1RWL0"/>
<sequence length="422" mass="46252">MAEGSDCGFASMKPVLAQSISLGCTRIYIMGKFGFALAALVLPTALGAPTTSRKSSSYVNWRQLKAHGANLGGWLVQESTINSAWWAEYAGGASDEWGFCENLGQQCGPVFEEHYATWITTADVDKLAEVGITALRIPTTYAAWIHYPGSQLYSGNQTKYLSEIATYAIEQYGMHVIVDIHGLPGGTNGLTIGEATGHYGWWYNQTNLDYSLQAVDAVIDYIQNSGHPESYSLEPANEAVDNRDFSVFGTPAALTDKAAAWLLKYYQAVIDHVAAVNPSIPVMLQDSFKGERFWSGNFSTDANIVFDSHNYWFDDTNATSVTLAKDICTRAKSVAGDGKFPVFVGEWAIQAGSNNTFALRERNLNTGLHAFHQHTQGSSYWTAKFYGNGTVSGQGNQTDYWNFEGFIDLGLVHLDSNNYKCV</sequence>
<dbReference type="Gene3D" id="3.20.20.80">
    <property type="entry name" value="Glycosidases"/>
    <property type="match status" value="1"/>
</dbReference>
<dbReference type="GO" id="GO:0009251">
    <property type="term" value="P:glucan catabolic process"/>
    <property type="evidence" value="ECO:0007669"/>
    <property type="project" value="TreeGrafter"/>
</dbReference>
<keyword evidence="19" id="KW-1185">Reference proteome</keyword>
<comment type="function">
    <text evidence="12">Beta-glucanases participate in the metabolism of beta-glucan, the main structural component of the cell wall. It could also function biosynthetically as a transglycosylase.</text>
</comment>
<dbReference type="EC" id="3.2.1.58" evidence="13"/>
<comment type="subcellular location">
    <subcellularLocation>
        <location evidence="2">Secreted</location>
    </subcellularLocation>
</comment>
<dbReference type="GO" id="GO:0004338">
    <property type="term" value="F:glucan exo-1,3-beta-glucosidase activity"/>
    <property type="evidence" value="ECO:0007669"/>
    <property type="project" value="UniProtKB-EC"/>
</dbReference>
<dbReference type="InterPro" id="IPR001547">
    <property type="entry name" value="Glyco_hydro_5"/>
</dbReference>